<keyword evidence="2" id="KW-1185">Reference proteome</keyword>
<dbReference type="Proteomes" id="UP000004931">
    <property type="component" value="Unassembled WGS sequence"/>
</dbReference>
<dbReference type="AlphaFoldDB" id="A0YF47"/>
<comment type="caution">
    <text evidence="1">The sequence shown here is derived from an EMBL/GenBank/DDBJ whole genome shotgun (WGS) entry which is preliminary data.</text>
</comment>
<evidence type="ECO:0000313" key="1">
    <source>
        <dbReference type="EMBL" id="EAW30642.1"/>
    </source>
</evidence>
<accession>A0YF47</accession>
<sequence>MKWSTCEGQESAVIRNVILADETRFWRRNAKTMPRIDQARQAQKYVRSFFFGEGCSDVIRNFQKKSRVQKLEELAFLF</sequence>
<organism evidence="1 2">
    <name type="scientific">marine gamma proteobacterium HTCC2143</name>
    <dbReference type="NCBI Taxonomy" id="247633"/>
    <lineage>
        <taxon>Bacteria</taxon>
        <taxon>Pseudomonadati</taxon>
        <taxon>Pseudomonadota</taxon>
        <taxon>Gammaproteobacteria</taxon>
        <taxon>Cellvibrionales</taxon>
        <taxon>Spongiibacteraceae</taxon>
        <taxon>BD1-7 clade</taxon>
    </lineage>
</organism>
<protein>
    <submittedName>
        <fullName evidence="1">Uncharacterized protein</fullName>
    </submittedName>
</protein>
<name>A0YF47_9GAMM</name>
<evidence type="ECO:0000313" key="2">
    <source>
        <dbReference type="Proteomes" id="UP000004931"/>
    </source>
</evidence>
<dbReference type="EMBL" id="AAVT01000007">
    <property type="protein sequence ID" value="EAW30642.1"/>
    <property type="molecule type" value="Genomic_DNA"/>
</dbReference>
<gene>
    <name evidence="1" type="ORF">GP2143_00847</name>
</gene>
<reference evidence="1 2" key="1">
    <citation type="journal article" date="2010" name="J. Bacteriol.">
        <title>Genome sequence of the oligotrophic marine Gammaproteobacterium HTCC2143, isolated from the Oregon Coast.</title>
        <authorList>
            <person name="Oh H.M."/>
            <person name="Kang I."/>
            <person name="Ferriera S."/>
            <person name="Giovannoni S.J."/>
            <person name="Cho J.C."/>
        </authorList>
    </citation>
    <scope>NUCLEOTIDE SEQUENCE [LARGE SCALE GENOMIC DNA]</scope>
    <source>
        <strain evidence="1 2">HTCC2143</strain>
    </source>
</reference>
<proteinExistence type="predicted"/>